<accession>A0A839SHH6</accession>
<gene>
    <name evidence="1" type="ORF">FHS11_003218</name>
</gene>
<protein>
    <submittedName>
        <fullName evidence="1">Uncharacterized protein</fullName>
    </submittedName>
</protein>
<comment type="caution">
    <text evidence="1">The sequence shown here is derived from an EMBL/GenBank/DDBJ whole genome shotgun (WGS) entry which is preliminary data.</text>
</comment>
<organism evidence="1 2">
    <name type="scientific">Mucilaginibacter gotjawali</name>
    <dbReference type="NCBI Taxonomy" id="1550579"/>
    <lineage>
        <taxon>Bacteria</taxon>
        <taxon>Pseudomonadati</taxon>
        <taxon>Bacteroidota</taxon>
        <taxon>Sphingobacteriia</taxon>
        <taxon>Sphingobacteriales</taxon>
        <taxon>Sphingobacteriaceae</taxon>
        <taxon>Mucilaginibacter</taxon>
    </lineage>
</organism>
<evidence type="ECO:0000313" key="2">
    <source>
        <dbReference type="Proteomes" id="UP000539265"/>
    </source>
</evidence>
<dbReference type="EMBL" id="JACHWX010000009">
    <property type="protein sequence ID" value="MBB3056792.1"/>
    <property type="molecule type" value="Genomic_DNA"/>
</dbReference>
<dbReference type="Proteomes" id="UP000539265">
    <property type="component" value="Unassembled WGS sequence"/>
</dbReference>
<keyword evidence="2" id="KW-1185">Reference proteome</keyword>
<sequence length="71" mass="8452">MFAGVQELSTGKFYQRVYFAKLNIKKQIIYGYHKFIVGYAKNSVYNFFFFKTLLFNCYLTKKVFPAGESFF</sequence>
<dbReference type="AlphaFoldDB" id="A0A839SHH6"/>
<evidence type="ECO:0000313" key="1">
    <source>
        <dbReference type="EMBL" id="MBB3056792.1"/>
    </source>
</evidence>
<name>A0A839SHH6_9SPHI</name>
<proteinExistence type="predicted"/>
<reference evidence="1" key="1">
    <citation type="submission" date="2020-08" db="EMBL/GenBank/DDBJ databases">
        <title>Genomic Encyclopedia of Type Strains, Phase III (KMG-III): the genomes of soil and plant-associated and newly described type strains.</title>
        <authorList>
            <person name="Whitman W."/>
        </authorList>
    </citation>
    <scope>NUCLEOTIDE SEQUENCE [LARGE SCALE GENOMIC DNA]</scope>
    <source>
        <strain evidence="1">CECT 8628</strain>
    </source>
</reference>